<proteinExistence type="predicted"/>
<keyword evidence="3" id="KW-0460">Magnesium</keyword>
<accession>A0A839INR3</accession>
<reference evidence="4 5" key="1">
    <citation type="submission" date="2020-08" db="EMBL/GenBank/DDBJ databases">
        <title>Oceanospirillum sp. nov. isolated from marine sediment.</title>
        <authorList>
            <person name="Ji X."/>
        </authorList>
    </citation>
    <scope>NUCLEOTIDE SEQUENCE [LARGE SCALE GENOMIC DNA]</scope>
    <source>
        <strain evidence="4 5">D5</strain>
    </source>
</reference>
<sequence length="222" mass="25346">MPLALFDLDETLINADSATLWNQWMVKQGLVADGDHFMQQEADMMTRYGAGELDMADYMAFTLQPLKGLSALDITAMMPEFVRNNIEPCIYPDARILIQQLRQAGYRVVIISATAEFVVRGAARALGVDDVLAIQLEYDDQGHHTGRTTGTLTFREGKVKRLKEWMQTENESLDNARFYSDSMNDLPLLEQVTNPFATNPDRRLRALAMERNWPVIDWEIRQ</sequence>
<evidence type="ECO:0000256" key="3">
    <source>
        <dbReference type="ARBA" id="ARBA00022842"/>
    </source>
</evidence>
<dbReference type="PANTHER" id="PTHR43344:SF13">
    <property type="entry name" value="PHOSPHATASE RV3661-RELATED"/>
    <property type="match status" value="1"/>
</dbReference>
<dbReference type="Pfam" id="PF12710">
    <property type="entry name" value="HAD"/>
    <property type="match status" value="1"/>
</dbReference>
<dbReference type="Proteomes" id="UP000565262">
    <property type="component" value="Unassembled WGS sequence"/>
</dbReference>
<dbReference type="AlphaFoldDB" id="A0A839INR3"/>
<gene>
    <name evidence="4" type="ORF">H4O21_05920</name>
</gene>
<dbReference type="NCBIfam" id="TIGR01488">
    <property type="entry name" value="HAD-SF-IB"/>
    <property type="match status" value="1"/>
</dbReference>
<dbReference type="Gene3D" id="1.20.1440.100">
    <property type="entry name" value="SG protein - dephosphorylation function"/>
    <property type="match status" value="1"/>
</dbReference>
<dbReference type="Gene3D" id="3.40.50.1000">
    <property type="entry name" value="HAD superfamily/HAD-like"/>
    <property type="match status" value="1"/>
</dbReference>
<evidence type="ECO:0000313" key="4">
    <source>
        <dbReference type="EMBL" id="MBB1486139.1"/>
    </source>
</evidence>
<protein>
    <submittedName>
        <fullName evidence="4">HAD family hydrolase</fullName>
    </submittedName>
</protein>
<name>A0A839INR3_9GAMM</name>
<dbReference type="InterPro" id="IPR006385">
    <property type="entry name" value="HAD_hydro_SerB1"/>
</dbReference>
<evidence type="ECO:0000313" key="5">
    <source>
        <dbReference type="Proteomes" id="UP000565262"/>
    </source>
</evidence>
<dbReference type="SUPFAM" id="SSF56784">
    <property type="entry name" value="HAD-like"/>
    <property type="match status" value="1"/>
</dbReference>
<keyword evidence="2 4" id="KW-0378">Hydrolase</keyword>
<evidence type="ECO:0000256" key="1">
    <source>
        <dbReference type="ARBA" id="ARBA00022723"/>
    </source>
</evidence>
<dbReference type="InterPro" id="IPR036412">
    <property type="entry name" value="HAD-like_sf"/>
</dbReference>
<organism evidence="4 5">
    <name type="scientific">Oceanospirillum sediminis</name>
    <dbReference type="NCBI Taxonomy" id="2760088"/>
    <lineage>
        <taxon>Bacteria</taxon>
        <taxon>Pseudomonadati</taxon>
        <taxon>Pseudomonadota</taxon>
        <taxon>Gammaproteobacteria</taxon>
        <taxon>Oceanospirillales</taxon>
        <taxon>Oceanospirillaceae</taxon>
        <taxon>Oceanospirillum</taxon>
    </lineage>
</organism>
<dbReference type="PANTHER" id="PTHR43344">
    <property type="entry name" value="PHOSPHOSERINE PHOSPHATASE"/>
    <property type="match status" value="1"/>
</dbReference>
<dbReference type="GO" id="GO:0016787">
    <property type="term" value="F:hydrolase activity"/>
    <property type="evidence" value="ECO:0007669"/>
    <property type="project" value="UniProtKB-KW"/>
</dbReference>
<evidence type="ECO:0000256" key="2">
    <source>
        <dbReference type="ARBA" id="ARBA00022801"/>
    </source>
</evidence>
<dbReference type="GO" id="GO:0046872">
    <property type="term" value="F:metal ion binding"/>
    <property type="evidence" value="ECO:0007669"/>
    <property type="project" value="UniProtKB-KW"/>
</dbReference>
<dbReference type="InterPro" id="IPR050582">
    <property type="entry name" value="HAD-like_SerB"/>
</dbReference>
<dbReference type="CDD" id="cd02612">
    <property type="entry name" value="HAD_PGPPase"/>
    <property type="match status" value="1"/>
</dbReference>
<dbReference type="InterPro" id="IPR023214">
    <property type="entry name" value="HAD_sf"/>
</dbReference>
<dbReference type="RefSeq" id="WP_182807920.1">
    <property type="nucleotide sequence ID" value="NZ_JACJFM010000005.1"/>
</dbReference>
<keyword evidence="1" id="KW-0479">Metal-binding</keyword>
<keyword evidence="5" id="KW-1185">Reference proteome</keyword>
<dbReference type="NCBIfam" id="TIGR01490">
    <property type="entry name" value="HAD-SF-IB-hyp1"/>
    <property type="match status" value="1"/>
</dbReference>
<comment type="caution">
    <text evidence="4">The sequence shown here is derived from an EMBL/GenBank/DDBJ whole genome shotgun (WGS) entry which is preliminary data.</text>
</comment>
<dbReference type="EMBL" id="JACJFM010000005">
    <property type="protein sequence ID" value="MBB1486139.1"/>
    <property type="molecule type" value="Genomic_DNA"/>
</dbReference>